<dbReference type="Pfam" id="PF06985">
    <property type="entry name" value="HET"/>
    <property type="match status" value="1"/>
</dbReference>
<evidence type="ECO:0000313" key="3">
    <source>
        <dbReference type="Proteomes" id="UP000664203"/>
    </source>
</evidence>
<dbReference type="EMBL" id="CAJPDR010000013">
    <property type="protein sequence ID" value="CAF9905836.1"/>
    <property type="molecule type" value="Genomic_DNA"/>
</dbReference>
<accession>A0A8H3EFJ4</accession>
<organism evidence="2 3">
    <name type="scientific">Alectoria fallacina</name>
    <dbReference type="NCBI Taxonomy" id="1903189"/>
    <lineage>
        <taxon>Eukaryota</taxon>
        <taxon>Fungi</taxon>
        <taxon>Dikarya</taxon>
        <taxon>Ascomycota</taxon>
        <taxon>Pezizomycotina</taxon>
        <taxon>Lecanoromycetes</taxon>
        <taxon>OSLEUM clade</taxon>
        <taxon>Lecanoromycetidae</taxon>
        <taxon>Lecanorales</taxon>
        <taxon>Lecanorineae</taxon>
        <taxon>Parmeliaceae</taxon>
        <taxon>Alectoria</taxon>
    </lineage>
</organism>
<sequence>MTTDHLCHVCAGFDIRALYELAVLRVRESKPIESTTGGFSTYEGFPGFYKHHHNLQSLSTSAQQGCSLCTSIWQQCAKLLPVDIHARRSPLPIGQFGEQITLGLSNWSPEAEGMPYLTAVQQMPRGAITNLATFDVFVEPGRAPTGFETMLARSVQNDTASEASLKVAKTWHQECLASHQKCTRTLSQNHPLPTRVMDVGDAPRNPRLIVTDGQSGSWAALSYCWGGNSTFVLNKETSENFFGGKVPLYRYPKTLRDAITVTRALGLQFLWIDALSIMQDSAEDWATEAEHMKEVYGGAAITIAASSSTSTDYGIFKTRPISPGACKLEWRSLDRMESHNIFLRSSSEFWDTTMKNEPLNTRGWTLQESLLTPRTLSYGTQQMIWECLERKVGECGRPVLSGERHRDKNFVQTIMANNFTAWEKTKQTLTRLSLKTLPTNWTAVPESWWLSHDAMYSRWFAIVKDYTGRSLTVQSDILPALSGLASAFQNLLRDEYCAGLWKNDTIRGMCWMRSAVPKRDFRAIKAGQKERDDYLPSWSWASVTGGRVVNQLEDEQTWPFVTVEETAHILHMRTTPLNKNSFGQIAHAEIVIKAPFRYIDDPKIETSSSKSTALPVLRERVMRELQIHTSQDEFEQQHRPHRGQKFAVLRLMQTSRLWSSMGEGKDVYLPGASILILESTGEADKWRRVGFFSISVPAYPDADDLNVQFLDEMKRAKWEWRKVIIV</sequence>
<feature type="domain" description="Heterokaryon incompatibility" evidence="1">
    <location>
        <begin position="218"/>
        <end position="368"/>
    </location>
</feature>
<keyword evidence="3" id="KW-1185">Reference proteome</keyword>
<reference evidence="2" key="1">
    <citation type="submission" date="2021-03" db="EMBL/GenBank/DDBJ databases">
        <authorList>
            <person name="Tagirdzhanova G."/>
        </authorList>
    </citation>
    <scope>NUCLEOTIDE SEQUENCE</scope>
</reference>
<dbReference type="PANTHER" id="PTHR33112">
    <property type="entry name" value="DOMAIN PROTEIN, PUTATIVE-RELATED"/>
    <property type="match status" value="1"/>
</dbReference>
<dbReference type="PANTHER" id="PTHR33112:SF8">
    <property type="entry name" value="HETEROKARYON INCOMPATIBILITY DOMAIN-CONTAINING PROTEIN"/>
    <property type="match status" value="1"/>
</dbReference>
<name>A0A8H3EFJ4_9LECA</name>
<dbReference type="Proteomes" id="UP000664203">
    <property type="component" value="Unassembled WGS sequence"/>
</dbReference>
<evidence type="ECO:0000259" key="1">
    <source>
        <dbReference type="Pfam" id="PF06985"/>
    </source>
</evidence>
<gene>
    <name evidence="2" type="ORF">ALECFALPRED_001360</name>
</gene>
<proteinExistence type="predicted"/>
<evidence type="ECO:0000313" key="2">
    <source>
        <dbReference type="EMBL" id="CAF9905836.1"/>
    </source>
</evidence>
<dbReference type="OrthoDB" id="5347061at2759"/>
<dbReference type="InterPro" id="IPR010730">
    <property type="entry name" value="HET"/>
</dbReference>
<dbReference type="AlphaFoldDB" id="A0A8H3EFJ4"/>
<comment type="caution">
    <text evidence="2">The sequence shown here is derived from an EMBL/GenBank/DDBJ whole genome shotgun (WGS) entry which is preliminary data.</text>
</comment>
<protein>
    <recommendedName>
        <fullName evidence="1">Heterokaryon incompatibility domain-containing protein</fullName>
    </recommendedName>
</protein>